<keyword evidence="3" id="KW-0804">Transcription</keyword>
<sequence length="212" mass="22741">MATARRTRLRPEERRNQLVALGVATLADRPLAEVTVEEIAAEAGVSTGLVYYYFGSKNGLHHEIVRRARDSMLHASEPQPELPPAERLSNTLSQLVTYVREHGPTFYSLVRGAASGDEEVRAVIEDARRQQTERALAVLLELGVPDTELLRIAVRSWVALAEQALVDGGINSDLAADELVGYLERSLGGVVAAVVPGAAEALLGASAHSAKA</sequence>
<evidence type="ECO:0000256" key="1">
    <source>
        <dbReference type="ARBA" id="ARBA00023015"/>
    </source>
</evidence>
<dbReference type="PANTHER" id="PTHR30055:SF174">
    <property type="entry name" value="TRANSCRIPTIONAL REGULATORY PROTEIN (PROBABLY TETR-FAMILY)-RELATED"/>
    <property type="match status" value="1"/>
</dbReference>
<gene>
    <name evidence="6" type="ORF">FHX71_005357</name>
</gene>
<dbReference type="Pfam" id="PF00440">
    <property type="entry name" value="TetR_N"/>
    <property type="match status" value="1"/>
</dbReference>
<keyword evidence="1" id="KW-0805">Transcription regulation</keyword>
<dbReference type="Gene3D" id="1.10.357.10">
    <property type="entry name" value="Tetracycline Repressor, domain 2"/>
    <property type="match status" value="1"/>
</dbReference>
<evidence type="ECO:0000256" key="4">
    <source>
        <dbReference type="PROSITE-ProRule" id="PRU00335"/>
    </source>
</evidence>
<dbReference type="GO" id="GO:0000976">
    <property type="term" value="F:transcription cis-regulatory region binding"/>
    <property type="evidence" value="ECO:0007669"/>
    <property type="project" value="TreeGrafter"/>
</dbReference>
<evidence type="ECO:0000256" key="3">
    <source>
        <dbReference type="ARBA" id="ARBA00023163"/>
    </source>
</evidence>
<dbReference type="InterPro" id="IPR001647">
    <property type="entry name" value="HTH_TetR"/>
</dbReference>
<feature type="domain" description="HTH tetR-type" evidence="5">
    <location>
        <begin position="12"/>
        <end position="72"/>
    </location>
</feature>
<keyword evidence="7" id="KW-1185">Reference proteome</keyword>
<protein>
    <submittedName>
        <fullName evidence="6">AcrR family transcriptional regulator</fullName>
    </submittedName>
</protein>
<organism evidence="6 7">
    <name type="scientific">Promicromonospora sukumoe</name>
    <dbReference type="NCBI Taxonomy" id="88382"/>
    <lineage>
        <taxon>Bacteria</taxon>
        <taxon>Bacillati</taxon>
        <taxon>Actinomycetota</taxon>
        <taxon>Actinomycetes</taxon>
        <taxon>Micrococcales</taxon>
        <taxon>Promicromonosporaceae</taxon>
        <taxon>Promicromonospora</taxon>
    </lineage>
</organism>
<dbReference type="PANTHER" id="PTHR30055">
    <property type="entry name" value="HTH-TYPE TRANSCRIPTIONAL REGULATOR RUTR"/>
    <property type="match status" value="1"/>
</dbReference>
<dbReference type="InterPro" id="IPR054129">
    <property type="entry name" value="DesT_TetR_C"/>
</dbReference>
<comment type="caution">
    <text evidence="6">The sequence shown here is derived from an EMBL/GenBank/DDBJ whole genome shotgun (WGS) entry which is preliminary data.</text>
</comment>
<name>A0A7W3PGL7_9MICO</name>
<evidence type="ECO:0000313" key="6">
    <source>
        <dbReference type="EMBL" id="MBA8811350.1"/>
    </source>
</evidence>
<evidence type="ECO:0000256" key="2">
    <source>
        <dbReference type="ARBA" id="ARBA00023125"/>
    </source>
</evidence>
<evidence type="ECO:0000313" key="7">
    <source>
        <dbReference type="Proteomes" id="UP000540568"/>
    </source>
</evidence>
<dbReference type="PROSITE" id="PS50977">
    <property type="entry name" value="HTH_TETR_2"/>
    <property type="match status" value="1"/>
</dbReference>
<dbReference type="InterPro" id="IPR050109">
    <property type="entry name" value="HTH-type_TetR-like_transc_reg"/>
</dbReference>
<keyword evidence="2 4" id="KW-0238">DNA-binding</keyword>
<evidence type="ECO:0000259" key="5">
    <source>
        <dbReference type="PROSITE" id="PS50977"/>
    </source>
</evidence>
<reference evidence="6 7" key="1">
    <citation type="submission" date="2020-07" db="EMBL/GenBank/DDBJ databases">
        <title>Sequencing the genomes of 1000 actinobacteria strains.</title>
        <authorList>
            <person name="Klenk H.-P."/>
        </authorList>
    </citation>
    <scope>NUCLEOTIDE SEQUENCE [LARGE SCALE GENOMIC DNA]</scope>
    <source>
        <strain evidence="6 7">DSM 44121</strain>
    </source>
</reference>
<dbReference type="Proteomes" id="UP000540568">
    <property type="component" value="Unassembled WGS sequence"/>
</dbReference>
<dbReference type="Pfam" id="PF21943">
    <property type="entry name" value="TetR_C_46"/>
    <property type="match status" value="1"/>
</dbReference>
<dbReference type="EMBL" id="JACGWV010000003">
    <property type="protein sequence ID" value="MBA8811350.1"/>
    <property type="molecule type" value="Genomic_DNA"/>
</dbReference>
<proteinExistence type="predicted"/>
<dbReference type="AlphaFoldDB" id="A0A7W3PGL7"/>
<dbReference type="InterPro" id="IPR009057">
    <property type="entry name" value="Homeodomain-like_sf"/>
</dbReference>
<dbReference type="GO" id="GO:0003700">
    <property type="term" value="F:DNA-binding transcription factor activity"/>
    <property type="evidence" value="ECO:0007669"/>
    <property type="project" value="TreeGrafter"/>
</dbReference>
<dbReference type="SUPFAM" id="SSF46689">
    <property type="entry name" value="Homeodomain-like"/>
    <property type="match status" value="1"/>
</dbReference>
<feature type="DNA-binding region" description="H-T-H motif" evidence="4">
    <location>
        <begin position="35"/>
        <end position="54"/>
    </location>
</feature>
<dbReference type="RefSeq" id="WP_182620491.1">
    <property type="nucleotide sequence ID" value="NZ_BAAATF010000001.1"/>
</dbReference>
<accession>A0A7W3PGL7</accession>